<protein>
    <recommendedName>
        <fullName evidence="2">Acyl-CoA oxidase C-alpha1 domain-containing protein</fullName>
    </recommendedName>
</protein>
<comment type="pathway">
    <text evidence="1">Lipid metabolism.</text>
</comment>
<dbReference type="SUPFAM" id="SSF47203">
    <property type="entry name" value="Acyl-CoA dehydrogenase C-terminal domain-like"/>
    <property type="match status" value="1"/>
</dbReference>
<dbReference type="AlphaFoldDB" id="A0ABD2MR43"/>
<organism evidence="3 4">
    <name type="scientific">Cryptolaemus montrouzieri</name>
    <dbReference type="NCBI Taxonomy" id="559131"/>
    <lineage>
        <taxon>Eukaryota</taxon>
        <taxon>Metazoa</taxon>
        <taxon>Ecdysozoa</taxon>
        <taxon>Arthropoda</taxon>
        <taxon>Hexapoda</taxon>
        <taxon>Insecta</taxon>
        <taxon>Pterygota</taxon>
        <taxon>Neoptera</taxon>
        <taxon>Endopterygota</taxon>
        <taxon>Coleoptera</taxon>
        <taxon>Polyphaga</taxon>
        <taxon>Cucujiformia</taxon>
        <taxon>Coccinelloidea</taxon>
        <taxon>Coccinellidae</taxon>
        <taxon>Scymninae</taxon>
        <taxon>Scymnini</taxon>
        <taxon>Cryptolaemus</taxon>
    </lineage>
</organism>
<sequence>MYELFEILSQHRNKIKLNCPNFPAFYNLVVIGRFIIWQNYRIPRENLLNKTGDVTEDGRYITPFRDSNKRHGASLGYLSIGRVNITNVAAGYGIKALTIAVRYAAVRKQFGPNNDAEMPILEYQTHVRNYL</sequence>
<dbReference type="PANTHER" id="PTHR10909:SF390">
    <property type="entry name" value="PEROXISOMAL ACYL-COENZYME A OXIDASE 3"/>
    <property type="match status" value="1"/>
</dbReference>
<dbReference type="InterPro" id="IPR036250">
    <property type="entry name" value="AcylCo_DH-like_C"/>
</dbReference>
<feature type="domain" description="Acyl-CoA oxidase C-alpha1" evidence="2">
    <location>
        <begin position="78"/>
        <end position="128"/>
    </location>
</feature>
<dbReference type="EMBL" id="JABFTP020000021">
    <property type="protein sequence ID" value="KAL3268859.1"/>
    <property type="molecule type" value="Genomic_DNA"/>
</dbReference>
<evidence type="ECO:0000256" key="1">
    <source>
        <dbReference type="ARBA" id="ARBA00005189"/>
    </source>
</evidence>
<comment type="caution">
    <text evidence="3">The sequence shown here is derived from an EMBL/GenBank/DDBJ whole genome shotgun (WGS) entry which is preliminary data.</text>
</comment>
<dbReference type="InterPro" id="IPR012258">
    <property type="entry name" value="Acyl-CoA_oxidase"/>
</dbReference>
<evidence type="ECO:0000259" key="2">
    <source>
        <dbReference type="Pfam" id="PF22924"/>
    </source>
</evidence>
<dbReference type="Proteomes" id="UP001516400">
    <property type="component" value="Unassembled WGS sequence"/>
</dbReference>
<dbReference type="PANTHER" id="PTHR10909">
    <property type="entry name" value="ELECTRON TRANSPORT OXIDOREDUCTASE"/>
    <property type="match status" value="1"/>
</dbReference>
<keyword evidence="4" id="KW-1185">Reference proteome</keyword>
<dbReference type="InterPro" id="IPR055060">
    <property type="entry name" value="ACOX_C_alpha1"/>
</dbReference>
<dbReference type="Pfam" id="PF22924">
    <property type="entry name" value="ACOX_C_alpha1"/>
    <property type="match status" value="1"/>
</dbReference>
<dbReference type="Gene3D" id="1.20.140.10">
    <property type="entry name" value="Butyryl-CoA Dehydrogenase, subunit A, domain 3"/>
    <property type="match status" value="1"/>
</dbReference>
<proteinExistence type="predicted"/>
<evidence type="ECO:0000313" key="3">
    <source>
        <dbReference type="EMBL" id="KAL3268859.1"/>
    </source>
</evidence>
<evidence type="ECO:0000313" key="4">
    <source>
        <dbReference type="Proteomes" id="UP001516400"/>
    </source>
</evidence>
<name>A0ABD2MR43_9CUCU</name>
<reference evidence="3 4" key="1">
    <citation type="journal article" date="2021" name="BMC Biol.">
        <title>Horizontally acquired antibacterial genes associated with adaptive radiation of ladybird beetles.</title>
        <authorList>
            <person name="Li H.S."/>
            <person name="Tang X.F."/>
            <person name="Huang Y.H."/>
            <person name="Xu Z.Y."/>
            <person name="Chen M.L."/>
            <person name="Du X.Y."/>
            <person name="Qiu B.Y."/>
            <person name="Chen P.T."/>
            <person name="Zhang W."/>
            <person name="Slipinski A."/>
            <person name="Escalona H.E."/>
            <person name="Waterhouse R.M."/>
            <person name="Zwick A."/>
            <person name="Pang H."/>
        </authorList>
    </citation>
    <scope>NUCLEOTIDE SEQUENCE [LARGE SCALE GENOMIC DNA]</scope>
    <source>
        <strain evidence="3">SYSU2018</strain>
    </source>
</reference>
<gene>
    <name evidence="3" type="ORF">HHI36_007948</name>
</gene>
<accession>A0ABD2MR43</accession>